<sequence>MSKCVCSCPCSCNYPPNDCYWRDYTGVIPQDALSGGKDINGKDVYIGQAYIHQYGIFVVQIFPEITEVDVPCYGVKKTDKLIKILCTLHKERFSWTKINAQTYHVDTIDKHAVIGGYDHRVPNKGVLHIGRVMHDGVLKIGEISAYSTSDVRLFFPHKDVEENTKIFEVLLYNKPECGT</sequence>
<dbReference type="AlphaFoldDB" id="A0A482V0A1"/>
<evidence type="ECO:0008006" key="3">
    <source>
        <dbReference type="Google" id="ProtNLM"/>
    </source>
</evidence>
<reference evidence="1 2" key="1">
    <citation type="submission" date="2017-03" db="EMBL/GenBank/DDBJ databases">
        <title>Genome of the blue death feigning beetle - Asbolus verrucosus.</title>
        <authorList>
            <person name="Rider S.D."/>
        </authorList>
    </citation>
    <scope>NUCLEOTIDE SEQUENCE [LARGE SCALE GENOMIC DNA]</scope>
    <source>
        <strain evidence="1">Butters</strain>
        <tissue evidence="1">Head and leg muscle</tissue>
    </source>
</reference>
<accession>A0A482V0A1</accession>
<proteinExistence type="predicted"/>
<organism evidence="1 2">
    <name type="scientific">Asbolus verrucosus</name>
    <name type="common">Desert ironclad beetle</name>
    <dbReference type="NCBI Taxonomy" id="1661398"/>
    <lineage>
        <taxon>Eukaryota</taxon>
        <taxon>Metazoa</taxon>
        <taxon>Ecdysozoa</taxon>
        <taxon>Arthropoda</taxon>
        <taxon>Hexapoda</taxon>
        <taxon>Insecta</taxon>
        <taxon>Pterygota</taxon>
        <taxon>Neoptera</taxon>
        <taxon>Endopterygota</taxon>
        <taxon>Coleoptera</taxon>
        <taxon>Polyphaga</taxon>
        <taxon>Cucujiformia</taxon>
        <taxon>Tenebrionidae</taxon>
        <taxon>Pimeliinae</taxon>
        <taxon>Asbolus</taxon>
    </lineage>
</organism>
<dbReference type="PANTHER" id="PTHR31649">
    <property type="entry name" value="AGAP009604-PA"/>
    <property type="match status" value="1"/>
</dbReference>
<keyword evidence="2" id="KW-1185">Reference proteome</keyword>
<gene>
    <name evidence="1" type="ORF">BDFB_008835</name>
</gene>
<dbReference type="PANTHER" id="PTHR31649:SF10">
    <property type="entry name" value="IP19903P-RELATED"/>
    <property type="match status" value="1"/>
</dbReference>
<evidence type="ECO:0000313" key="2">
    <source>
        <dbReference type="Proteomes" id="UP000292052"/>
    </source>
</evidence>
<dbReference type="EMBL" id="QDEB01132607">
    <property type="protein sequence ID" value="RZB38910.1"/>
    <property type="molecule type" value="Genomic_DNA"/>
</dbReference>
<evidence type="ECO:0000313" key="1">
    <source>
        <dbReference type="EMBL" id="RZB38910.1"/>
    </source>
</evidence>
<name>A0A482V0A1_ASBVE</name>
<comment type="caution">
    <text evidence="1">The sequence shown here is derived from an EMBL/GenBank/DDBJ whole genome shotgun (WGS) entry which is preliminary data.</text>
</comment>
<dbReference type="OrthoDB" id="6784110at2759"/>
<protein>
    <recommendedName>
        <fullName evidence="3">DUF3421 domain containing protein</fullName>
    </recommendedName>
</protein>
<dbReference type="Proteomes" id="UP000292052">
    <property type="component" value="Unassembled WGS sequence"/>
</dbReference>